<keyword evidence="5" id="KW-0539">Nucleus</keyword>
<organism evidence="7 8">
    <name type="scientific">Hohenbuehelia grisea</name>
    <dbReference type="NCBI Taxonomy" id="104357"/>
    <lineage>
        <taxon>Eukaryota</taxon>
        <taxon>Fungi</taxon>
        <taxon>Dikarya</taxon>
        <taxon>Basidiomycota</taxon>
        <taxon>Agaricomycotina</taxon>
        <taxon>Agaricomycetes</taxon>
        <taxon>Agaricomycetidae</taxon>
        <taxon>Agaricales</taxon>
        <taxon>Pleurotineae</taxon>
        <taxon>Pleurotaceae</taxon>
        <taxon>Hohenbuehelia</taxon>
    </lineage>
</organism>
<evidence type="ECO:0000256" key="5">
    <source>
        <dbReference type="ARBA" id="ARBA00023242"/>
    </source>
</evidence>
<keyword evidence="2" id="KW-0479">Metal-binding</keyword>
<comment type="subcellular location">
    <subcellularLocation>
        <location evidence="1">Nucleus</location>
    </subcellularLocation>
</comment>
<evidence type="ECO:0000256" key="4">
    <source>
        <dbReference type="ARBA" id="ARBA00023163"/>
    </source>
</evidence>
<keyword evidence="8" id="KW-1185">Reference proteome</keyword>
<dbReference type="Proteomes" id="UP001556367">
    <property type="component" value="Unassembled WGS sequence"/>
</dbReference>
<evidence type="ECO:0000313" key="7">
    <source>
        <dbReference type="EMBL" id="KAL0954221.1"/>
    </source>
</evidence>
<feature type="domain" description="Xylanolytic transcriptional activator regulatory" evidence="6">
    <location>
        <begin position="120"/>
        <end position="272"/>
    </location>
</feature>
<dbReference type="CDD" id="cd12148">
    <property type="entry name" value="fungal_TF_MHR"/>
    <property type="match status" value="1"/>
</dbReference>
<keyword evidence="4" id="KW-0804">Transcription</keyword>
<name>A0ABR3JG92_9AGAR</name>
<comment type="caution">
    <text evidence="7">The sequence shown here is derived from an EMBL/GenBank/DDBJ whole genome shotgun (WGS) entry which is preliminary data.</text>
</comment>
<dbReference type="PANTHER" id="PTHR47338">
    <property type="entry name" value="ZN(II)2CYS6 TRANSCRIPTION FACTOR (EUROFUNG)-RELATED"/>
    <property type="match status" value="1"/>
</dbReference>
<dbReference type="Pfam" id="PF04082">
    <property type="entry name" value="Fungal_trans"/>
    <property type="match status" value="1"/>
</dbReference>
<keyword evidence="3" id="KW-0805">Transcription regulation</keyword>
<sequence>MEETIAMLEARIHELENPAIRTQAVMLNQPYPKADPVSGSSQSGIVAAPIETLGMAGVFAGGITTGSEEYKEEPSPAVKAALLHTFVHHAIEIGFFLDVQRFIATTIQIDAQTNDNLPIPALISAACLWGLRLSRNSVSAAPGDEYRETVLDQAEAGTLSRALDQLSNAMSSPTHNRVVQTIQTEILLANYFFDNGRTLEGRHHISTAVGLTLGAGLNRARNQPRSPENVLTAMLPAPESAIEADDRIKAFWSVFVWDSLWSSALDYAPSLQLGDTPGQELKIDIPWPSDNTRSLGVSTEPIRRFLHGIEDESEGQSETALLAKTSVLMERTNALEKRYRPGMTPYEVESFKRNQIALDTVIQRLMVAIPRSNSPASLTLISVQMIAHTTRMKLHRIGGYGQEVGFEDSRRIAAEEAKSIADILEANPEASIYNPFLGPIYVSAALVLVDAVTMLKASDSEGNTQLRSDWSKAANVLVSAATNLRTKAVGDALKVAHKALAEL</sequence>
<reference evidence="8" key="1">
    <citation type="submission" date="2024-06" db="EMBL/GenBank/DDBJ databases">
        <title>Multi-omics analyses provide insights into the biosynthesis of the anticancer antibiotic pleurotin in Hohenbuehelia grisea.</title>
        <authorList>
            <person name="Weaver J.A."/>
            <person name="Alberti F."/>
        </authorList>
    </citation>
    <scope>NUCLEOTIDE SEQUENCE [LARGE SCALE GENOMIC DNA]</scope>
    <source>
        <strain evidence="8">T-177</strain>
    </source>
</reference>
<evidence type="ECO:0000259" key="6">
    <source>
        <dbReference type="Pfam" id="PF04082"/>
    </source>
</evidence>
<evidence type="ECO:0000256" key="3">
    <source>
        <dbReference type="ARBA" id="ARBA00023015"/>
    </source>
</evidence>
<dbReference type="InterPro" id="IPR007219">
    <property type="entry name" value="XnlR_reg_dom"/>
</dbReference>
<accession>A0ABR3JG92</accession>
<evidence type="ECO:0000256" key="2">
    <source>
        <dbReference type="ARBA" id="ARBA00022723"/>
    </source>
</evidence>
<dbReference type="EMBL" id="JASNQZ010000008">
    <property type="protein sequence ID" value="KAL0954221.1"/>
    <property type="molecule type" value="Genomic_DNA"/>
</dbReference>
<proteinExistence type="predicted"/>
<gene>
    <name evidence="7" type="ORF">HGRIS_005349</name>
</gene>
<dbReference type="InterPro" id="IPR050815">
    <property type="entry name" value="TF_fung"/>
</dbReference>
<protein>
    <recommendedName>
        <fullName evidence="6">Xylanolytic transcriptional activator regulatory domain-containing protein</fullName>
    </recommendedName>
</protein>
<dbReference type="PANTHER" id="PTHR47338:SF29">
    <property type="entry name" value="ZN(2)-C6 FUNGAL-TYPE DOMAIN-CONTAINING PROTEIN"/>
    <property type="match status" value="1"/>
</dbReference>
<evidence type="ECO:0000256" key="1">
    <source>
        <dbReference type="ARBA" id="ARBA00004123"/>
    </source>
</evidence>
<evidence type="ECO:0000313" key="8">
    <source>
        <dbReference type="Proteomes" id="UP001556367"/>
    </source>
</evidence>